<evidence type="ECO:0008006" key="4">
    <source>
        <dbReference type="Google" id="ProtNLM"/>
    </source>
</evidence>
<feature type="region of interest" description="Disordered" evidence="1">
    <location>
        <begin position="1"/>
        <end position="46"/>
    </location>
</feature>
<reference evidence="2 3" key="1">
    <citation type="submission" date="2011-05" db="EMBL/GenBank/DDBJ databases">
        <title>Complete sequence of chromosome 1 of Sphingobium chlorophenolicum L-1.</title>
        <authorList>
            <consortium name="US DOE Joint Genome Institute"/>
            <person name="Lucas S."/>
            <person name="Han J."/>
            <person name="Lapidus A."/>
            <person name="Cheng J.-F."/>
            <person name="Goodwin L."/>
            <person name="Pitluck S."/>
            <person name="Peters L."/>
            <person name="Daligault H."/>
            <person name="Han C."/>
            <person name="Tapia R."/>
            <person name="Land M."/>
            <person name="Hauser L."/>
            <person name="Kyrpides N."/>
            <person name="Ivanova N."/>
            <person name="Pagani I."/>
            <person name="Turner P."/>
            <person name="Copley S."/>
            <person name="Woyke T."/>
        </authorList>
    </citation>
    <scope>NUCLEOTIDE SEQUENCE [LARGE SCALE GENOMIC DNA]</scope>
    <source>
        <strain evidence="2 3">L-1</strain>
    </source>
</reference>
<proteinExistence type="predicted"/>
<accession>F6EWC1</accession>
<dbReference type="AlphaFoldDB" id="F6EWC1"/>
<feature type="compositionally biased region" description="Basic and acidic residues" evidence="1">
    <location>
        <begin position="12"/>
        <end position="25"/>
    </location>
</feature>
<protein>
    <recommendedName>
        <fullName evidence="4">Helix-turn-helix domain-containing protein</fullName>
    </recommendedName>
</protein>
<feature type="compositionally biased region" description="Basic residues" evidence="1">
    <location>
        <begin position="26"/>
        <end position="35"/>
    </location>
</feature>
<dbReference type="KEGG" id="sch:Sphch_2148"/>
<organism evidence="2 3">
    <name type="scientific">Sphingobium chlorophenolicum L-1</name>
    <dbReference type="NCBI Taxonomy" id="690566"/>
    <lineage>
        <taxon>Bacteria</taxon>
        <taxon>Pseudomonadati</taxon>
        <taxon>Pseudomonadota</taxon>
        <taxon>Alphaproteobacteria</taxon>
        <taxon>Sphingomonadales</taxon>
        <taxon>Sphingomonadaceae</taxon>
        <taxon>Sphingobium</taxon>
    </lineage>
</organism>
<dbReference type="HOGENOM" id="CLU_1260768_0_0_5"/>
<name>F6EWC1_SPHCR</name>
<keyword evidence="3" id="KW-1185">Reference proteome</keyword>
<dbReference type="EMBL" id="CP002798">
    <property type="protein sequence ID" value="AEG49815.1"/>
    <property type="molecule type" value="Genomic_DNA"/>
</dbReference>
<feature type="compositionally biased region" description="Basic and acidic residues" evidence="1">
    <location>
        <begin position="36"/>
        <end position="46"/>
    </location>
</feature>
<sequence length="219" mass="23785">MDAGRRPAASSDSHRSNIGCRDRNGKHSQVRVKKPRSGEHGQHTPEEALSVMRSMSTRWSDGDIAATLNRMACRPARERPGRHGGSAPCAPCIRSAAIARPRQATASGSPSEAAAKLGVTNHKIRRFIKDRVLPAAQVMAGAPHQIRASDLQDNKVQAALMQTRPCRADDEKQKSLFLGTKQEGYNESVVATGRIARSAMLLLSISQRPRESAQALSHR</sequence>
<evidence type="ECO:0000313" key="3">
    <source>
        <dbReference type="Proteomes" id="UP000007150"/>
    </source>
</evidence>
<evidence type="ECO:0000256" key="1">
    <source>
        <dbReference type="SAM" id="MobiDB-lite"/>
    </source>
</evidence>
<evidence type="ECO:0000313" key="2">
    <source>
        <dbReference type="EMBL" id="AEG49815.1"/>
    </source>
</evidence>
<dbReference type="Proteomes" id="UP000007150">
    <property type="component" value="Chromosome 1"/>
</dbReference>
<gene>
    <name evidence="2" type="ORF">Sphch_2148</name>
</gene>